<evidence type="ECO:0000313" key="2">
    <source>
        <dbReference type="EMBL" id="SMA39353.1"/>
    </source>
</evidence>
<proteinExistence type="predicted"/>
<gene>
    <name evidence="2" type="ORF">EHSB41UT_01019</name>
</gene>
<dbReference type="EMBL" id="FWPT01000002">
    <property type="protein sequence ID" value="SMA39353.1"/>
    <property type="molecule type" value="Genomic_DNA"/>
</dbReference>
<feature type="region of interest" description="Disordered" evidence="1">
    <location>
        <begin position="299"/>
        <end position="323"/>
    </location>
</feature>
<accession>A0A1X7AGY4</accession>
<keyword evidence="3" id="KW-1185">Reference proteome</keyword>
<dbReference type="RefSeq" id="WP_133060404.1">
    <property type="nucleotide sequence ID" value="NZ_CBCSCN010000001.1"/>
</dbReference>
<feature type="compositionally biased region" description="Basic residues" evidence="1">
    <location>
        <begin position="70"/>
        <end position="80"/>
    </location>
</feature>
<name>A0A1X7AGY4_9GAMM</name>
<evidence type="ECO:0000256" key="1">
    <source>
        <dbReference type="SAM" id="MobiDB-lite"/>
    </source>
</evidence>
<organism evidence="2 3">
    <name type="scientific">Parendozoicomonas haliclonae</name>
    <dbReference type="NCBI Taxonomy" id="1960125"/>
    <lineage>
        <taxon>Bacteria</taxon>
        <taxon>Pseudomonadati</taxon>
        <taxon>Pseudomonadota</taxon>
        <taxon>Gammaproteobacteria</taxon>
        <taxon>Oceanospirillales</taxon>
        <taxon>Endozoicomonadaceae</taxon>
        <taxon>Parendozoicomonas</taxon>
    </lineage>
</organism>
<evidence type="ECO:0000313" key="3">
    <source>
        <dbReference type="Proteomes" id="UP000196573"/>
    </source>
</evidence>
<feature type="region of interest" description="Disordered" evidence="1">
    <location>
        <begin position="37"/>
        <end position="109"/>
    </location>
</feature>
<dbReference type="Proteomes" id="UP000196573">
    <property type="component" value="Unassembled WGS sequence"/>
</dbReference>
<reference evidence="2 3" key="1">
    <citation type="submission" date="2017-03" db="EMBL/GenBank/DDBJ databases">
        <authorList>
            <person name="Afonso C.L."/>
            <person name="Miller P.J."/>
            <person name="Scott M.A."/>
            <person name="Spackman E."/>
            <person name="Goraichik I."/>
            <person name="Dimitrov K.M."/>
            <person name="Suarez D.L."/>
            <person name="Swayne D.E."/>
        </authorList>
    </citation>
    <scope>NUCLEOTIDE SEQUENCE [LARGE SCALE GENOMIC DNA]</scope>
    <source>
        <strain evidence="2">SB41UT1</strain>
    </source>
</reference>
<feature type="compositionally biased region" description="Low complexity" evidence="1">
    <location>
        <begin position="299"/>
        <end position="316"/>
    </location>
</feature>
<dbReference type="AlphaFoldDB" id="A0A1X7AGY4"/>
<feature type="region of interest" description="Disordered" evidence="1">
    <location>
        <begin position="178"/>
        <end position="219"/>
    </location>
</feature>
<protein>
    <submittedName>
        <fullName evidence="2">Uncharacterized protein</fullName>
    </submittedName>
</protein>
<sequence>MFPKTLFSSGNTQSYSLLPPWSADLTAPVTPAVQTLPSTPVRKRKVTHSTQTVQTATHHTQTPPEDLPSHPKRIRVKDKKVRFADEQETKPVSSPEVTESPKAPVKPGFKIGKKRTYTRVRLEPFQPSTTPVITPQSKAIGINTGEFEQQLHKLICEDTGTFSLTAYQLKCGHSIAQPPFSWTQPSKGKGRKKTPLDSISCPHQDCGESSSKSQARKGTLNKQIRAQVREVFNPRPQPGSLSSGEADVLFEEVCKRIDSFLRPRQSGSCSTNRRIAEEQIHRATKSVSSYLEWWNKGQPTVTPPSQASTSAPISSSRKTTASALHPRGMTRRVKRKARIYMKCPYAINTTIRSHSLGLPGPYSKSGRLVLTHNVPRDQTYFHTGMATRFVEYLPDIPKGQALATELEDATQKGVRFLATPDPDKPDTRKLSWNPAIPVHDDKDREYPVDGLRKLEAALDKILYE</sequence>
<feature type="compositionally biased region" description="Low complexity" evidence="1">
    <location>
        <begin position="48"/>
        <end position="62"/>
    </location>
</feature>